<dbReference type="InParanoid" id="A0A1S4FIR6"/>
<comment type="similarity">
    <text evidence="2 11">Belongs to the mitochondrial carrier (TC 2.A.29) family.</text>
</comment>
<evidence type="ECO:0000256" key="9">
    <source>
        <dbReference type="ARBA" id="ARBA00023136"/>
    </source>
</evidence>
<keyword evidence="6" id="KW-0999">Mitochondrion inner membrane</keyword>
<comment type="subcellular location">
    <subcellularLocation>
        <location evidence="1">Mitochondrion inner membrane</location>
        <topology evidence="1">Multi-pass membrane protein</topology>
    </subcellularLocation>
</comment>
<evidence type="ECO:0000313" key="13">
    <source>
        <dbReference type="Proteomes" id="UP000008820"/>
    </source>
</evidence>
<dbReference type="PANTHER" id="PTHR45928:SF1">
    <property type="entry name" value="RE38146P"/>
    <property type="match status" value="1"/>
</dbReference>
<evidence type="ECO:0000256" key="10">
    <source>
        <dbReference type="PROSITE-ProRule" id="PRU00282"/>
    </source>
</evidence>
<feature type="repeat" description="Solcar" evidence="10">
    <location>
        <begin position="101"/>
        <end position="194"/>
    </location>
</feature>
<reference evidence="12 13" key="1">
    <citation type="submission" date="2017-06" db="EMBL/GenBank/DDBJ databases">
        <title>Aedes aegypti genome working group (AGWG) sequencing and assembly.</title>
        <authorList>
            <consortium name="Aedes aegypti Genome Working Group (AGWG)"/>
            <person name="Matthews B.J."/>
        </authorList>
    </citation>
    <scope>NUCLEOTIDE SEQUENCE [LARGE SCALE GENOMIC DNA]</scope>
    <source>
        <strain evidence="12 13">LVP_AGWG</strain>
    </source>
</reference>
<proteinExistence type="inferred from homology"/>
<evidence type="ECO:0000256" key="6">
    <source>
        <dbReference type="ARBA" id="ARBA00022792"/>
    </source>
</evidence>
<dbReference type="InterPro" id="IPR023395">
    <property type="entry name" value="MCP_dom_sf"/>
</dbReference>
<evidence type="ECO:0000256" key="3">
    <source>
        <dbReference type="ARBA" id="ARBA00022448"/>
    </source>
</evidence>
<reference evidence="12" key="2">
    <citation type="submission" date="2020-05" db="UniProtKB">
        <authorList>
            <consortium name="EnsemblMetazoa"/>
        </authorList>
    </citation>
    <scope>IDENTIFICATION</scope>
    <source>
        <strain evidence="12">LVP_AGWG</strain>
    </source>
</reference>
<dbReference type="VEuPathDB" id="VectorBase:AAEL008211"/>
<keyword evidence="9 10" id="KW-0472">Membrane</keyword>
<dbReference type="SUPFAM" id="SSF103506">
    <property type="entry name" value="Mitochondrial carrier"/>
    <property type="match status" value="1"/>
</dbReference>
<feature type="repeat" description="Solcar" evidence="10">
    <location>
        <begin position="1"/>
        <end position="91"/>
    </location>
</feature>
<evidence type="ECO:0000256" key="8">
    <source>
        <dbReference type="ARBA" id="ARBA00023128"/>
    </source>
</evidence>
<dbReference type="InterPro" id="IPR018108">
    <property type="entry name" value="MCP_transmembrane"/>
</dbReference>
<dbReference type="PROSITE" id="PS50920">
    <property type="entry name" value="SOLCAR"/>
    <property type="match status" value="3"/>
</dbReference>
<dbReference type="OrthoDB" id="6703404at2759"/>
<dbReference type="PANTHER" id="PTHR45928">
    <property type="entry name" value="RE38146P"/>
    <property type="match status" value="1"/>
</dbReference>
<keyword evidence="5" id="KW-0677">Repeat</keyword>
<evidence type="ECO:0000313" key="12">
    <source>
        <dbReference type="EnsemblMetazoa" id="AAEL008211-PA"/>
    </source>
</evidence>
<sequence length="308" mass="34141">MEFALGGLSSCCAVLFTNPFDVLKTRQQLEGELLAKSSVKQHAYRGLWQSIVTVVKSDGLRGLQKGLPAAALYQLSMNSVRLGTYQTVDNLGWTRSENALLTPFLSVFWGGCAGMISATVSCPVYVIKTQMQAVSCGSYTAKFQHRHSGVVDAFRTMYREAGIRGLYRGYTANLARVAMGSSTQMASFAACKDFFTQYEIFRESVVLTAIASSSVAGFFTSVLMSPCDVVTTRMTNQGVSSTGKGLLYKNIFDCFVKIYRAEGIHGMYKGFIPLYVRVAPHTVLNLTFWEFFKKLHDQYTKNDSEKFL</sequence>
<organism evidence="12 13">
    <name type="scientific">Aedes aegypti</name>
    <name type="common">Yellowfever mosquito</name>
    <name type="synonym">Culex aegypti</name>
    <dbReference type="NCBI Taxonomy" id="7159"/>
    <lineage>
        <taxon>Eukaryota</taxon>
        <taxon>Metazoa</taxon>
        <taxon>Ecdysozoa</taxon>
        <taxon>Arthropoda</taxon>
        <taxon>Hexapoda</taxon>
        <taxon>Insecta</taxon>
        <taxon>Pterygota</taxon>
        <taxon>Neoptera</taxon>
        <taxon>Endopterygota</taxon>
        <taxon>Diptera</taxon>
        <taxon>Nematocera</taxon>
        <taxon>Culicoidea</taxon>
        <taxon>Culicidae</taxon>
        <taxon>Culicinae</taxon>
        <taxon>Aedini</taxon>
        <taxon>Aedes</taxon>
        <taxon>Stegomyia</taxon>
    </lineage>
</organism>
<evidence type="ECO:0000256" key="2">
    <source>
        <dbReference type="ARBA" id="ARBA00006375"/>
    </source>
</evidence>
<gene>
    <name evidence="12" type="primary">5570257</name>
</gene>
<dbReference type="EnsemblMetazoa" id="AAEL008211-RA">
    <property type="protein sequence ID" value="AAEL008211-PA"/>
    <property type="gene ID" value="AAEL008211"/>
</dbReference>
<dbReference type="GO" id="GO:0005743">
    <property type="term" value="C:mitochondrial inner membrane"/>
    <property type="evidence" value="ECO:0007669"/>
    <property type="project" value="UniProtKB-SubCell"/>
</dbReference>
<evidence type="ECO:0000256" key="7">
    <source>
        <dbReference type="ARBA" id="ARBA00022989"/>
    </source>
</evidence>
<keyword evidence="8" id="KW-0496">Mitochondrion</keyword>
<evidence type="ECO:0000256" key="1">
    <source>
        <dbReference type="ARBA" id="ARBA00004448"/>
    </source>
</evidence>
<evidence type="ECO:0000256" key="5">
    <source>
        <dbReference type="ARBA" id="ARBA00022737"/>
    </source>
</evidence>
<keyword evidence="7" id="KW-1133">Transmembrane helix</keyword>
<feature type="repeat" description="Solcar" evidence="10">
    <location>
        <begin position="204"/>
        <end position="295"/>
    </location>
</feature>
<name>A0A1S4FIR6_AEDAE</name>
<keyword evidence="3 11" id="KW-0813">Transport</keyword>
<keyword evidence="4 10" id="KW-0812">Transmembrane</keyword>
<evidence type="ECO:0000256" key="4">
    <source>
        <dbReference type="ARBA" id="ARBA00022692"/>
    </source>
</evidence>
<dbReference type="Proteomes" id="UP000008820">
    <property type="component" value="Chromosome 2"/>
</dbReference>
<dbReference type="Pfam" id="PF00153">
    <property type="entry name" value="Mito_carr"/>
    <property type="match status" value="3"/>
</dbReference>
<dbReference type="InterPro" id="IPR051508">
    <property type="entry name" value="Mito_Carrier_Antiporter"/>
</dbReference>
<accession>A0A1S4FIR6</accession>
<protein>
    <submittedName>
        <fullName evidence="12">Uncharacterized protein</fullName>
    </submittedName>
</protein>
<evidence type="ECO:0000256" key="11">
    <source>
        <dbReference type="RuleBase" id="RU000488"/>
    </source>
</evidence>
<dbReference type="AlphaFoldDB" id="A0A1S4FIR6"/>
<keyword evidence="13" id="KW-1185">Reference proteome</keyword>
<dbReference type="Gene3D" id="1.50.40.10">
    <property type="entry name" value="Mitochondrial carrier domain"/>
    <property type="match status" value="1"/>
</dbReference>